<keyword evidence="2" id="KW-1185">Reference proteome</keyword>
<evidence type="ECO:0000313" key="2">
    <source>
        <dbReference type="Proteomes" id="UP000268014"/>
    </source>
</evidence>
<protein>
    <submittedName>
        <fullName evidence="3">F-box domain-containing protein</fullName>
    </submittedName>
</protein>
<reference evidence="1 2" key="2">
    <citation type="submission" date="2018-11" db="EMBL/GenBank/DDBJ databases">
        <authorList>
            <consortium name="Pathogen Informatics"/>
        </authorList>
    </citation>
    <scope>NUCLEOTIDE SEQUENCE [LARGE SCALE GENOMIC DNA]</scope>
    <source>
        <strain evidence="1 2">MHpl1</strain>
    </source>
</reference>
<dbReference type="AlphaFoldDB" id="A0A0N4WKM0"/>
<dbReference type="Proteomes" id="UP000268014">
    <property type="component" value="Unassembled WGS sequence"/>
</dbReference>
<dbReference type="OMA" id="HELTFIT"/>
<evidence type="ECO:0000313" key="1">
    <source>
        <dbReference type="EMBL" id="VDO43380.1"/>
    </source>
</evidence>
<organism evidence="3">
    <name type="scientific">Haemonchus placei</name>
    <name type="common">Barber's pole worm</name>
    <dbReference type="NCBI Taxonomy" id="6290"/>
    <lineage>
        <taxon>Eukaryota</taxon>
        <taxon>Metazoa</taxon>
        <taxon>Ecdysozoa</taxon>
        <taxon>Nematoda</taxon>
        <taxon>Chromadorea</taxon>
        <taxon>Rhabditida</taxon>
        <taxon>Rhabditina</taxon>
        <taxon>Rhabditomorpha</taxon>
        <taxon>Strongyloidea</taxon>
        <taxon>Trichostrongylidae</taxon>
        <taxon>Haemonchus</taxon>
    </lineage>
</organism>
<accession>A0A0N4WKM0</accession>
<proteinExistence type="predicted"/>
<reference evidence="3" key="1">
    <citation type="submission" date="2017-02" db="UniProtKB">
        <authorList>
            <consortium name="WormBaseParasite"/>
        </authorList>
    </citation>
    <scope>IDENTIFICATION</scope>
</reference>
<dbReference type="WBParaSite" id="HPLM_0001163701-mRNA-1">
    <property type="protein sequence ID" value="HPLM_0001163701-mRNA-1"/>
    <property type="gene ID" value="HPLM_0001163701"/>
</dbReference>
<sequence length="294" mass="33387">MLELLNQDIIYILCSFLDLASLASLAVVFPRWSDQILRSVTTKIWAIKLRILPQYCTIQYSFFDKSKNDALKCIFEEDEVKQILLEGCWEELPSTCWPSIPFHMMNIVLVDITQFGTSVPSDEVLSVLSSVSTTQLSLKFEARDEGRKLLNAISFDPGSTLYIHELTFITAKEPLLQQAKLVNVKDLWFTGDMMKDDLLHVLNSDVPSMFLSCYTLRQSLVEIIKDYIKRFLDGNTSQKSCRISASGGLLRYLFEGIGGRGETRLSNGSRKVILYDGIEETPIHCFIDAIDDNK</sequence>
<dbReference type="OrthoDB" id="5831646at2759"/>
<gene>
    <name evidence="1" type="ORF">HPLM_LOCUS11629</name>
</gene>
<name>A0A0N4WKM0_HAEPC</name>
<dbReference type="EMBL" id="UZAF01017620">
    <property type="protein sequence ID" value="VDO43380.1"/>
    <property type="molecule type" value="Genomic_DNA"/>
</dbReference>
<evidence type="ECO:0000313" key="3">
    <source>
        <dbReference type="WBParaSite" id="HPLM_0001163701-mRNA-1"/>
    </source>
</evidence>